<comment type="subcellular location">
    <subcellularLocation>
        <location evidence="1 7">Virion</location>
    </subcellularLocation>
</comment>
<evidence type="ECO:0000256" key="5">
    <source>
        <dbReference type="ARBA" id="ARBA00022561"/>
    </source>
</evidence>
<accession>A0AAU8H7S5</accession>
<dbReference type="Pfam" id="PF02956">
    <property type="entry name" value="TT_ORF1"/>
    <property type="match status" value="1"/>
</dbReference>
<protein>
    <recommendedName>
        <fullName evidence="3 7">Capsid protein</fullName>
    </recommendedName>
</protein>
<comment type="similarity">
    <text evidence="2 7">Belongs to the anelloviridae capsid protein family.</text>
</comment>
<keyword evidence="6 7" id="KW-0946">Virion</keyword>
<evidence type="ECO:0000256" key="6">
    <source>
        <dbReference type="ARBA" id="ARBA00022844"/>
    </source>
</evidence>
<feature type="region of interest" description="Disordered" evidence="8">
    <location>
        <begin position="32"/>
        <end position="51"/>
    </location>
</feature>
<proteinExistence type="inferred from homology"/>
<keyword evidence="4 7" id="KW-1140">T=1 icosahedral capsid protein</keyword>
<evidence type="ECO:0000256" key="4">
    <source>
        <dbReference type="ARBA" id="ARBA00022431"/>
    </source>
</evidence>
<evidence type="ECO:0000256" key="7">
    <source>
        <dbReference type="RuleBase" id="RU361230"/>
    </source>
</evidence>
<organism evidence="9">
    <name type="scientific">Alphatorquevirus homin21</name>
    <dbReference type="NCBI Taxonomy" id="3048423"/>
    <lineage>
        <taxon>Viruses</taxon>
        <taxon>Monodnaviria</taxon>
        <taxon>Shotokuvirae</taxon>
        <taxon>Commensaviricota</taxon>
        <taxon>Cardeaviricetes</taxon>
        <taxon>Sanitavirales</taxon>
        <taxon>Anelloviridae</taxon>
        <taxon>Alphatorquevirus</taxon>
    </lineage>
</organism>
<evidence type="ECO:0000313" key="9">
    <source>
        <dbReference type="EMBL" id="XCH55643.1"/>
    </source>
</evidence>
<dbReference type="EMBL" id="PP816397">
    <property type="protein sequence ID" value="XCH55643.1"/>
    <property type="molecule type" value="Genomic_DNA"/>
</dbReference>
<feature type="region of interest" description="Disordered" evidence="8">
    <location>
        <begin position="657"/>
        <end position="711"/>
    </location>
</feature>
<keyword evidence="5 7" id="KW-0167">Capsid protein</keyword>
<feature type="compositionally biased region" description="Basic and acidic residues" evidence="8">
    <location>
        <begin position="672"/>
        <end position="684"/>
    </location>
</feature>
<reference evidence="9" key="1">
    <citation type="submission" date="2024-05" db="EMBL/GenBank/DDBJ databases">
        <authorList>
            <person name="Laubscher F."/>
            <person name="Chudzinski V."/>
            <person name="Cordey S."/>
            <person name="Hosszu-Fellous K."/>
            <person name="Kaiser L."/>
        </authorList>
    </citation>
    <scope>NUCLEOTIDE SEQUENCE</scope>
    <source>
        <strain evidence="9">GE-0860-24-059</strain>
    </source>
</reference>
<evidence type="ECO:0000256" key="1">
    <source>
        <dbReference type="ARBA" id="ARBA00004328"/>
    </source>
</evidence>
<name>A0AAU8H7S5_9VIRU</name>
<comment type="function">
    <text evidence="7">Self-assembles to form an icosahedral capsid.</text>
</comment>
<evidence type="ECO:0000256" key="2">
    <source>
        <dbReference type="ARBA" id="ARBA00006131"/>
    </source>
</evidence>
<dbReference type="GO" id="GO:0039615">
    <property type="term" value="C:T=1 icosahedral viral capsid"/>
    <property type="evidence" value="ECO:0007669"/>
    <property type="project" value="UniProtKB-UniRule"/>
</dbReference>
<evidence type="ECO:0000256" key="3">
    <source>
        <dbReference type="ARBA" id="ARBA00018091"/>
    </source>
</evidence>
<dbReference type="InterPro" id="IPR004219">
    <property type="entry name" value="TTvirus_Unk"/>
</dbReference>
<evidence type="ECO:0000256" key="8">
    <source>
        <dbReference type="SAM" id="MobiDB-lite"/>
    </source>
</evidence>
<sequence>MAWRWWWQRRWRRRPWPRRRWRRLRRRRPRRPVRRRRRRATVRRRRWRGRRGRRTYTRRAVRRRRRPRKRLVLTQWSPQTVRNCSIRGIVPMVICGHTKGGRNYAIHSEDFTTQIQPFGGSFSTTTWSLKVLWDEHQKFQNRWSYPNTQLDLARYRGVTFWFYRDQKTDYIVQWSRNPPFKLNKYSSSMYHPGMMMQAKKKLVVPSFQTRPKGKKRYRVRIRPPNMFADKWYTQEDLCPVPLVQIVVSAASLLHPFCPPQTNNPCITFQVLKEIYDKCIGVNSTQADTYLTLQKKLYTTCTYFETTQVLAQLSPHFQPAVKASNTTERTKTKATTTTLGNYVPELKTAGNFHTSNNPVFGMCKYKPTEDILKNANDWFWENLMYKNDLHSIYGKANLQCMEYHTGIYSSIFLSPQRSLEFPAAYQDVTYNPNCDRAIGNRVWFQYSTKMSTDFDATQCKCVLENIPLWAAFHGYADFIEQELSISSEIRNFGIVCFQCPYTFPPCFNKENPSKGYVFYDTTFGNGKMPDGSGHIPIYWQQRWWIRLAFQVQVMHDFVLCGPFSYKDDLANTTLTARYKFRFKWGGNIIPEQIIKNPCQREQSLASYPDRQRRDLQVVDPSTMGPIYTFHTWDWRRGLFGADAIQRVSQKPGNALRFTNPFKRPRYLPPTDGEDYRQEEDFALQEKRRRTSTEEVQDEESPPQNAPLLQQQQQQRELSVQLAEQQRLGVQLRYILQEVLKTQAGLHLNPLLLGPPQTRCISLSPPEAYSP</sequence>